<dbReference type="Proteomes" id="UP001434883">
    <property type="component" value="Unassembled WGS sequence"/>
</dbReference>
<dbReference type="EMBL" id="JAHRIN010076900">
    <property type="protein sequence ID" value="MEQ2218405.1"/>
    <property type="molecule type" value="Genomic_DNA"/>
</dbReference>
<sequence>MITLRDYLWCAAEQSSSQAREKEEQRSPFWGSRTVLRLYHSLPARRLTPSFLFAVPPAEDAASVRTLFLLFWRFGQAPPYPSQRVWPTLLLLAWRPQLRFLVPSLAPAITQRPLVAPGGRTLRMLAHLYSLKLLKTLPPDLRAILPLLHGFGRV</sequence>
<proteinExistence type="predicted"/>
<accession>A0ABV0SDW1</accession>
<name>A0ABV0SDW1_9TELE</name>
<comment type="caution">
    <text evidence="1">The sequence shown here is derived from an EMBL/GenBank/DDBJ whole genome shotgun (WGS) entry which is preliminary data.</text>
</comment>
<reference evidence="1 2" key="1">
    <citation type="submission" date="2021-06" db="EMBL/GenBank/DDBJ databases">
        <authorList>
            <person name="Palmer J.M."/>
        </authorList>
    </citation>
    <scope>NUCLEOTIDE SEQUENCE [LARGE SCALE GENOMIC DNA]</scope>
    <source>
        <strain evidence="1 2">XC_2019</strain>
        <tissue evidence="1">Muscle</tissue>
    </source>
</reference>
<protein>
    <submittedName>
        <fullName evidence="1">Uncharacterized protein</fullName>
    </submittedName>
</protein>
<keyword evidence="2" id="KW-1185">Reference proteome</keyword>
<gene>
    <name evidence="1" type="ORF">XENOCAPTIV_002747</name>
</gene>
<evidence type="ECO:0000313" key="2">
    <source>
        <dbReference type="Proteomes" id="UP001434883"/>
    </source>
</evidence>
<evidence type="ECO:0000313" key="1">
    <source>
        <dbReference type="EMBL" id="MEQ2218405.1"/>
    </source>
</evidence>
<organism evidence="1 2">
    <name type="scientific">Xenoophorus captivus</name>
    <dbReference type="NCBI Taxonomy" id="1517983"/>
    <lineage>
        <taxon>Eukaryota</taxon>
        <taxon>Metazoa</taxon>
        <taxon>Chordata</taxon>
        <taxon>Craniata</taxon>
        <taxon>Vertebrata</taxon>
        <taxon>Euteleostomi</taxon>
        <taxon>Actinopterygii</taxon>
        <taxon>Neopterygii</taxon>
        <taxon>Teleostei</taxon>
        <taxon>Neoteleostei</taxon>
        <taxon>Acanthomorphata</taxon>
        <taxon>Ovalentaria</taxon>
        <taxon>Atherinomorphae</taxon>
        <taxon>Cyprinodontiformes</taxon>
        <taxon>Goodeidae</taxon>
        <taxon>Xenoophorus</taxon>
    </lineage>
</organism>